<evidence type="ECO:0000313" key="4">
    <source>
        <dbReference type="Proteomes" id="UP000424527"/>
    </source>
</evidence>
<feature type="coiled-coil region" evidence="1">
    <location>
        <begin position="941"/>
        <end position="1018"/>
    </location>
</feature>
<evidence type="ECO:0000313" key="3">
    <source>
        <dbReference type="EMBL" id="KAE8290557.1"/>
    </source>
</evidence>
<dbReference type="EMBL" id="REGW02000010">
    <property type="protein sequence ID" value="KAE8290557.1"/>
    <property type="molecule type" value="Genomic_DNA"/>
</dbReference>
<feature type="compositionally biased region" description="Acidic residues" evidence="2">
    <location>
        <begin position="344"/>
        <end position="354"/>
    </location>
</feature>
<gene>
    <name evidence="3" type="ORF">D5F01_LYC10142</name>
</gene>
<feature type="region of interest" description="Disordered" evidence="2">
    <location>
        <begin position="327"/>
        <end position="354"/>
    </location>
</feature>
<feature type="region of interest" description="Disordered" evidence="2">
    <location>
        <begin position="249"/>
        <end position="270"/>
    </location>
</feature>
<sequence length="1145" mass="133626">MENLTPENPKYMEPKISERARSCHKDKTNDIVDKSCKQKLFFDEFNEEKVFPRICYDQKLFEIKKKKCGKTIDDILSSPEPFEEKTEKKRKNKRTVDKFQEDVEKDFDWLSISNSHTLLSKVHGSVSESAIVVTQESDEKMKEIDDKKKSLTIFKILWLSFKWKPKPPKIPRTRNQRFLKGPVLVSKKTNDKVAKSSKHVQFTVVRKLFFDVLGFPEVIEEQIDEVIEVDMTGYNYQETVEALPEEVEEQRSVSSEDDYTPFSEESEMSVQEDEEMFLRASLEDAETNVSLQEIHDEVIEEQIDEVVEVDMTGYNYQETVEALPEEVEEQRSVSSEDNYTPFSEESEMSVQEDEEMLTRASLEEALERDAEINVSLQEIYDEVIEEQIDEVDEEQIDEVIEVDMTGYNYQETVEALPEEVEEQRSVSSEDNYTPFSEESEMSVQEDEEMFLRASLEDALEREAEMNVSLQEIHDEVLEEQIDEVIEEQIDEVIEVDMTGYNYQETVEALPEEVEELRSVSSEDNYTPFSEESEISVQKDKEMFLRASLQEAETNVSLQEALDRVEEMDVSLQEALEREAETNVSLQEALEREARTKASLEEALKKEKAQQEEILEQERKEQALEKTLREAEAEKDDLRAAIDFMKAQVPDLMKSQMSHEKQKHTITAMTAELDESKKLIIELQKDLEASTLQHEKEMAERENVNFAQMKLLKEHLIQQQEKSLEKDNEIQSLNVKLQTLQMTIEAKDKIVSTLREKVERSASDLKEEETKNSELKRDYEAILSQQQKDKEKQKHLIQENQKLISENKRLQNKLEGQLLQKEPQEDDEACSRLEDDIPVDKAWFLTACKKIQMQKEELAEKTLALEKSLTAEKYLRSSLRKEKKRFDQMVFQKQTSAEPDTFLKNQLREASANSERLTYDMQTLRMDNADIRAKFSATEAEFDKLKSKYTSLSERYQEMMLEKNETISENQHTITKLQCKAQKLKSRFEDIINKERTKNSELQQKVDQISSALEKEKTMCEKQRVELMEASTKQMTTLEEKQKLSLALQKAQEKAFNFKEPLGVSSIQSRHNSNYEFMLKQQRISLDKSTAALNHLQKQNSDITSEHRELLKTHSTLKLKYDKLLYEQGNQSCVHYGMQLSANLTS</sequence>
<dbReference type="Proteomes" id="UP000424527">
    <property type="component" value="Unassembled WGS sequence"/>
</dbReference>
<evidence type="ECO:0000256" key="1">
    <source>
        <dbReference type="SAM" id="Coils"/>
    </source>
</evidence>
<reference evidence="3 4" key="1">
    <citation type="submission" date="2019-07" db="EMBL/GenBank/DDBJ databases">
        <title>Chromosome genome assembly for large yellow croaker.</title>
        <authorList>
            <person name="Xiao S."/>
        </authorList>
    </citation>
    <scope>NUCLEOTIDE SEQUENCE [LARGE SCALE GENOMIC DNA]</scope>
    <source>
        <strain evidence="3">JMULYC20181020</strain>
        <tissue evidence="3">Muscle</tissue>
    </source>
</reference>
<feature type="compositionally biased region" description="Acidic residues" evidence="2">
    <location>
        <begin position="255"/>
        <end position="270"/>
    </location>
</feature>
<accession>A0A6G0IGU9</accession>
<feature type="coiled-coil region" evidence="1">
    <location>
        <begin position="1078"/>
        <end position="1112"/>
    </location>
</feature>
<organism evidence="3 4">
    <name type="scientific">Larimichthys crocea</name>
    <name type="common">Large yellow croaker</name>
    <name type="synonym">Pseudosciaena crocea</name>
    <dbReference type="NCBI Taxonomy" id="215358"/>
    <lineage>
        <taxon>Eukaryota</taxon>
        <taxon>Metazoa</taxon>
        <taxon>Chordata</taxon>
        <taxon>Craniata</taxon>
        <taxon>Vertebrata</taxon>
        <taxon>Euteleostomi</taxon>
        <taxon>Actinopterygii</taxon>
        <taxon>Neopterygii</taxon>
        <taxon>Teleostei</taxon>
        <taxon>Neoteleostei</taxon>
        <taxon>Acanthomorphata</taxon>
        <taxon>Eupercaria</taxon>
        <taxon>Sciaenidae</taxon>
        <taxon>Larimichthys</taxon>
    </lineage>
</organism>
<name>A0A6G0IGU9_LARCR</name>
<keyword evidence="1" id="KW-0175">Coiled coil</keyword>
<keyword evidence="4" id="KW-1185">Reference proteome</keyword>
<feature type="coiled-coil region" evidence="1">
    <location>
        <begin position="557"/>
        <end position="692"/>
    </location>
</feature>
<comment type="caution">
    <text evidence="3">The sequence shown here is derived from an EMBL/GenBank/DDBJ whole genome shotgun (WGS) entry which is preliminary data.</text>
</comment>
<proteinExistence type="predicted"/>
<protein>
    <submittedName>
        <fullName evidence="3">Uncharacterized protein</fullName>
    </submittedName>
</protein>
<dbReference type="AlphaFoldDB" id="A0A6G0IGU9"/>
<feature type="region of interest" description="Disordered" evidence="2">
    <location>
        <begin position="422"/>
        <end position="445"/>
    </location>
</feature>
<feature type="coiled-coil region" evidence="1">
    <location>
        <begin position="750"/>
        <end position="819"/>
    </location>
</feature>
<evidence type="ECO:0000256" key="2">
    <source>
        <dbReference type="SAM" id="MobiDB-lite"/>
    </source>
</evidence>